<feature type="domain" description="Ricin B lectin" evidence="1">
    <location>
        <begin position="358"/>
        <end position="490"/>
    </location>
</feature>
<keyword evidence="3" id="KW-1185">Reference proteome</keyword>
<proteinExistence type="predicted"/>
<protein>
    <submittedName>
        <fullName evidence="2">RICIN domain-containing protein</fullName>
    </submittedName>
</protein>
<organism evidence="2 3">
    <name type="scientific">Lacrimispora xylanolytica</name>
    <dbReference type="NCBI Taxonomy" id="29375"/>
    <lineage>
        <taxon>Bacteria</taxon>
        <taxon>Bacillati</taxon>
        <taxon>Bacillota</taxon>
        <taxon>Clostridia</taxon>
        <taxon>Lachnospirales</taxon>
        <taxon>Lachnospiraceae</taxon>
        <taxon>Lacrimispora</taxon>
    </lineage>
</organism>
<evidence type="ECO:0000259" key="1">
    <source>
        <dbReference type="SMART" id="SM00458"/>
    </source>
</evidence>
<dbReference type="CDD" id="cd00161">
    <property type="entry name" value="beta-trefoil_Ricin-like"/>
    <property type="match status" value="1"/>
</dbReference>
<dbReference type="SUPFAM" id="SSF50939">
    <property type="entry name" value="Sialidases"/>
    <property type="match status" value="1"/>
</dbReference>
<dbReference type="InterPro" id="IPR000772">
    <property type="entry name" value="Ricin_B_lectin"/>
</dbReference>
<reference evidence="2" key="1">
    <citation type="submission" date="2022-11" db="EMBL/GenBank/DDBJ databases">
        <title>Lacrimispora xylanolytica sy1, complete genome.</title>
        <authorList>
            <person name="Choi S."/>
        </authorList>
    </citation>
    <scope>NUCLEOTIDE SEQUENCE</scope>
    <source>
        <strain evidence="2">Sy1</strain>
    </source>
</reference>
<dbReference type="InterPro" id="IPR035992">
    <property type="entry name" value="Ricin_B-like_lectins"/>
</dbReference>
<dbReference type="Gene3D" id="2.120.10.10">
    <property type="match status" value="1"/>
</dbReference>
<gene>
    <name evidence="2" type="ORF">OW255_17900</name>
</gene>
<dbReference type="PROSITE" id="PS50231">
    <property type="entry name" value="RICIN_B_LECTIN"/>
    <property type="match status" value="1"/>
</dbReference>
<dbReference type="PANTHER" id="PTHR38792:SF3">
    <property type="entry name" value="BNR_ASP-BOX REPEAT DOMAIN PROTEIN (AFU_ORTHOLOGUE AFUA_7G06430)-RELATED"/>
    <property type="match status" value="1"/>
</dbReference>
<dbReference type="EMBL" id="CP113524">
    <property type="protein sequence ID" value="WAJ23412.1"/>
    <property type="molecule type" value="Genomic_DNA"/>
</dbReference>
<dbReference type="SMART" id="SM00458">
    <property type="entry name" value="RICIN"/>
    <property type="match status" value="1"/>
</dbReference>
<dbReference type="PANTHER" id="PTHR38792">
    <property type="entry name" value="BNR/ASP-BOX REPEAT DOMAIN PROTEIN (AFU_ORTHOLOGUE AFUA_7G06430)-RELATED"/>
    <property type="match status" value="1"/>
</dbReference>
<evidence type="ECO:0000313" key="2">
    <source>
        <dbReference type="EMBL" id="WAJ23412.1"/>
    </source>
</evidence>
<dbReference type="Pfam" id="PF14200">
    <property type="entry name" value="RicinB_lectin_2"/>
    <property type="match status" value="1"/>
</dbReference>
<dbReference type="InterPro" id="IPR036278">
    <property type="entry name" value="Sialidase_sf"/>
</dbReference>
<name>A0ABY7AD06_9FIRM</name>
<evidence type="ECO:0000313" key="3">
    <source>
        <dbReference type="Proteomes" id="UP001163115"/>
    </source>
</evidence>
<accession>A0ABY7AD06</accession>
<dbReference type="RefSeq" id="WP_268114862.1">
    <property type="nucleotide sequence ID" value="NZ_CP113524.1"/>
</dbReference>
<dbReference type="SUPFAM" id="SSF50370">
    <property type="entry name" value="Ricin B-like lectins"/>
    <property type="match status" value="1"/>
</dbReference>
<dbReference type="Proteomes" id="UP001163115">
    <property type="component" value="Chromosome"/>
</dbReference>
<sequence>MKEIAKRVLKGVLLLLLIMIVFVVPEKVEAYGPSIMYTSPGGAPAPGALYARAAQTSNGNLYATFEQYTTGVASFPIFESTNNGETWTKVGDVKDTHKGVGMRWEPQLYELPQAIGTMPAGTLLCAGLVLPYDRSFCEIDLYKSKDAGRTWTYVSTIAEGKAAYPGNDPVWEPFLMVANNKLICYYSDERDNAHSQKLVHQTTTDGIHWSSVVNDVALSDSSQRPGMSVVAKMPDGNYIMTYEIVGKPGGAYYKISSNPESWNPSDAGTCFDPSGSGPYCVNLNGTIILSSGGNNKLYTNSNNGVGAWTQINSIVGACYSRCIVPMKNGRLFVIGAGWNGSGLNSVTYGDMSLPTTTDTYVKLSNRATGLCVDGYGYTTNGSDCNQYANNSSDNQKWVLEQSGNYYFIRNAATGLYLDGMGRTTNGSVCGQWSSSGSNNQKWIREASGNYYKFKNAATGLYLDGIGATANGSSLYQWTGSTSNNQQWSIVTP</sequence>
<dbReference type="Gene3D" id="2.80.10.50">
    <property type="match status" value="1"/>
</dbReference>